<keyword evidence="1" id="KW-1133">Transmembrane helix</keyword>
<dbReference type="Proteomes" id="UP001075354">
    <property type="component" value="Chromosome 5"/>
</dbReference>
<reference evidence="2" key="1">
    <citation type="submission" date="2022-12" db="EMBL/GenBank/DDBJ databases">
        <title>Chromosome-level genome assembly of the bean flower thrips Megalurothrips usitatus.</title>
        <authorList>
            <person name="Ma L."/>
            <person name="Liu Q."/>
            <person name="Li H."/>
            <person name="Cai W."/>
        </authorList>
    </citation>
    <scope>NUCLEOTIDE SEQUENCE</scope>
    <source>
        <strain evidence="2">Cailab_2022a</strain>
    </source>
</reference>
<gene>
    <name evidence="2" type="ORF">ONE63_008089</name>
</gene>
<dbReference type="EMBL" id="JAPTSV010000005">
    <property type="protein sequence ID" value="KAJ1528177.1"/>
    <property type="molecule type" value="Genomic_DNA"/>
</dbReference>
<feature type="transmembrane region" description="Helical" evidence="1">
    <location>
        <begin position="122"/>
        <end position="141"/>
    </location>
</feature>
<organism evidence="2 3">
    <name type="scientific">Megalurothrips usitatus</name>
    <name type="common">bean blossom thrips</name>
    <dbReference type="NCBI Taxonomy" id="439358"/>
    <lineage>
        <taxon>Eukaryota</taxon>
        <taxon>Metazoa</taxon>
        <taxon>Ecdysozoa</taxon>
        <taxon>Arthropoda</taxon>
        <taxon>Hexapoda</taxon>
        <taxon>Insecta</taxon>
        <taxon>Pterygota</taxon>
        <taxon>Neoptera</taxon>
        <taxon>Paraneoptera</taxon>
        <taxon>Thysanoptera</taxon>
        <taxon>Terebrantia</taxon>
        <taxon>Thripoidea</taxon>
        <taxon>Thripidae</taxon>
        <taxon>Megalurothrips</taxon>
    </lineage>
</organism>
<sequence>MATCWPVLKDACCCCTLETCCKVQGWLALLATPFVIWLGSVSITIANDSAFDGDENASARSAVLATGAIMIIYGILLGIMDIFFLVGISKRRPAFIAPYVIYLHIGLVLALIEGIMECTTSIGSGIAYLIIGCGLQLYMLLCANSLHVTMKAESSATA</sequence>
<name>A0AAV7XS86_9NEOP</name>
<dbReference type="AlphaFoldDB" id="A0AAV7XS86"/>
<accession>A0AAV7XS86</accession>
<feature type="transmembrane region" description="Helical" evidence="1">
    <location>
        <begin position="26"/>
        <end position="45"/>
    </location>
</feature>
<feature type="transmembrane region" description="Helical" evidence="1">
    <location>
        <begin position="65"/>
        <end position="88"/>
    </location>
</feature>
<protein>
    <submittedName>
        <fullName evidence="2">Uncharacterized protein</fullName>
    </submittedName>
</protein>
<evidence type="ECO:0000313" key="2">
    <source>
        <dbReference type="EMBL" id="KAJ1528177.1"/>
    </source>
</evidence>
<keyword evidence="1" id="KW-0812">Transmembrane</keyword>
<evidence type="ECO:0000313" key="3">
    <source>
        <dbReference type="Proteomes" id="UP001075354"/>
    </source>
</evidence>
<comment type="caution">
    <text evidence="2">The sequence shown here is derived from an EMBL/GenBank/DDBJ whole genome shotgun (WGS) entry which is preliminary data.</text>
</comment>
<keyword evidence="3" id="KW-1185">Reference proteome</keyword>
<keyword evidence="1" id="KW-0472">Membrane</keyword>
<evidence type="ECO:0000256" key="1">
    <source>
        <dbReference type="SAM" id="Phobius"/>
    </source>
</evidence>
<feature type="transmembrane region" description="Helical" evidence="1">
    <location>
        <begin position="95"/>
        <end position="116"/>
    </location>
</feature>
<proteinExistence type="predicted"/>